<keyword evidence="3" id="KW-0408">Iron</keyword>
<evidence type="ECO:0000256" key="1">
    <source>
        <dbReference type="ARBA" id="ARBA00010617"/>
    </source>
</evidence>
<reference evidence="5" key="1">
    <citation type="submission" date="2021-02" db="EMBL/GenBank/DDBJ databases">
        <authorList>
            <person name="Bekaert M."/>
        </authorList>
    </citation>
    <scope>NUCLEOTIDE SEQUENCE</scope>
    <source>
        <strain evidence="5">IoA-00</strain>
    </source>
</reference>
<evidence type="ECO:0000256" key="3">
    <source>
        <dbReference type="ARBA" id="ARBA00023004"/>
    </source>
</evidence>
<dbReference type="Gene3D" id="1.10.630.10">
    <property type="entry name" value="Cytochrome P450"/>
    <property type="match status" value="2"/>
</dbReference>
<dbReference type="Proteomes" id="UP000675881">
    <property type="component" value="Chromosome 1"/>
</dbReference>
<proteinExistence type="inferred from homology"/>
<dbReference type="InterPro" id="IPR002401">
    <property type="entry name" value="Cyt_P450_E_grp-I"/>
</dbReference>
<dbReference type="Pfam" id="PF00067">
    <property type="entry name" value="p450"/>
    <property type="match status" value="1"/>
</dbReference>
<evidence type="ECO:0000256" key="2">
    <source>
        <dbReference type="ARBA" id="ARBA00022723"/>
    </source>
</evidence>
<dbReference type="AlphaFoldDB" id="A0A7R8CC04"/>
<evidence type="ECO:0000313" key="6">
    <source>
        <dbReference type="Proteomes" id="UP000675881"/>
    </source>
</evidence>
<dbReference type="GO" id="GO:0006805">
    <property type="term" value="P:xenobiotic metabolic process"/>
    <property type="evidence" value="ECO:0007669"/>
    <property type="project" value="TreeGrafter"/>
</dbReference>
<dbReference type="GO" id="GO:0006082">
    <property type="term" value="P:organic acid metabolic process"/>
    <property type="evidence" value="ECO:0007669"/>
    <property type="project" value="TreeGrafter"/>
</dbReference>
<gene>
    <name evidence="5" type="ORF">LSAA_1504</name>
</gene>
<evidence type="ECO:0000256" key="4">
    <source>
        <dbReference type="ARBA" id="ARBA00023033"/>
    </source>
</evidence>
<dbReference type="OrthoDB" id="3934656at2759"/>
<dbReference type="SUPFAM" id="SSF48264">
    <property type="entry name" value="Cytochrome P450"/>
    <property type="match status" value="1"/>
</dbReference>
<comment type="similarity">
    <text evidence="1">Belongs to the cytochrome P450 family.</text>
</comment>
<keyword evidence="4" id="KW-0503">Monooxygenase</keyword>
<dbReference type="PRINTS" id="PR00463">
    <property type="entry name" value="EP450I"/>
</dbReference>
<organism evidence="5 6">
    <name type="scientific">Lepeophtheirus salmonis</name>
    <name type="common">Salmon louse</name>
    <name type="synonym">Caligus salmonis</name>
    <dbReference type="NCBI Taxonomy" id="72036"/>
    <lineage>
        <taxon>Eukaryota</taxon>
        <taxon>Metazoa</taxon>
        <taxon>Ecdysozoa</taxon>
        <taxon>Arthropoda</taxon>
        <taxon>Crustacea</taxon>
        <taxon>Multicrustacea</taxon>
        <taxon>Hexanauplia</taxon>
        <taxon>Copepoda</taxon>
        <taxon>Siphonostomatoida</taxon>
        <taxon>Caligidae</taxon>
        <taxon>Lepeophtheirus</taxon>
    </lineage>
</organism>
<dbReference type="InterPro" id="IPR036396">
    <property type="entry name" value="Cyt_P450_sf"/>
</dbReference>
<dbReference type="GO" id="GO:0005506">
    <property type="term" value="F:iron ion binding"/>
    <property type="evidence" value="ECO:0007669"/>
    <property type="project" value="InterPro"/>
</dbReference>
<dbReference type="GO" id="GO:0020037">
    <property type="term" value="F:heme binding"/>
    <property type="evidence" value="ECO:0007669"/>
    <property type="project" value="InterPro"/>
</dbReference>
<keyword evidence="2" id="KW-0479">Metal-binding</keyword>
<protein>
    <submittedName>
        <fullName evidence="5">(salmon louse) hypothetical protein</fullName>
    </submittedName>
</protein>
<dbReference type="GO" id="GO:0008395">
    <property type="term" value="F:steroid hydroxylase activity"/>
    <property type="evidence" value="ECO:0007669"/>
    <property type="project" value="TreeGrafter"/>
</dbReference>
<dbReference type="EMBL" id="HG994580">
    <property type="protein sequence ID" value="CAF2766101.1"/>
    <property type="molecule type" value="Genomic_DNA"/>
</dbReference>
<sequence length="395" mass="45360">MSILVSILAIGILLLCTYKSYRAIRINLMGPWSNAPPGPSTYPFLGAIPSLVKDFWGSDRALKSPMISLINYMTYMERIFDYTTELKIPLFYQVSMVYESSRIIQMHPSGHLISAFKSLSGGASGLNQNFDLEVSEIVADLRGKAKSPDPIIRNKQFDYLKVLLEEPFIAPLTIIPFALYIPPLRKIYNRIRNAMNSFRILLSKIVEERRKDNFTDEKRGFIDLFLKAQLDDKDNPYLKNAASEIRDAIQKDTQIKSKDRHLLPYTDAVLMEVRRYATPFPITPFRCSNKDIRVNGFDIPANVPVQVNLNGVLRSKYCWKAPDIFNPSRFLNEKRSSGNTQCVHAFRIWEETINLLHNFKFSASFSKNKNHLPSNDRFGGIIQGYEPFDVKIELR</sequence>
<name>A0A7R8CC04_LEPSM</name>
<dbReference type="GO" id="GO:0005737">
    <property type="term" value="C:cytoplasm"/>
    <property type="evidence" value="ECO:0007669"/>
    <property type="project" value="TreeGrafter"/>
</dbReference>
<keyword evidence="4" id="KW-0560">Oxidoreductase</keyword>
<dbReference type="GO" id="GO:0016712">
    <property type="term" value="F:oxidoreductase activity, acting on paired donors, with incorporation or reduction of molecular oxygen, reduced flavin or flavoprotein as one donor, and incorporation of one atom of oxygen"/>
    <property type="evidence" value="ECO:0007669"/>
    <property type="project" value="TreeGrafter"/>
</dbReference>
<keyword evidence="6" id="KW-1185">Reference proteome</keyword>
<dbReference type="PANTHER" id="PTHR24300:SF397">
    <property type="entry name" value="CYTOCHROME P450 2U1"/>
    <property type="match status" value="1"/>
</dbReference>
<accession>A0A7R8CC04</accession>
<dbReference type="InterPro" id="IPR050182">
    <property type="entry name" value="Cytochrome_P450_fam2"/>
</dbReference>
<evidence type="ECO:0000313" key="5">
    <source>
        <dbReference type="EMBL" id="CAF2766101.1"/>
    </source>
</evidence>
<dbReference type="PANTHER" id="PTHR24300">
    <property type="entry name" value="CYTOCHROME P450 508A4-RELATED"/>
    <property type="match status" value="1"/>
</dbReference>
<dbReference type="InterPro" id="IPR001128">
    <property type="entry name" value="Cyt_P450"/>
</dbReference>